<dbReference type="EMBL" id="GAIX01008513">
    <property type="protein sequence ID" value="JAA84047.1"/>
    <property type="molecule type" value="Transcribed_RNA"/>
</dbReference>
<reference evidence="1" key="2">
    <citation type="submission" date="2013-05" db="EMBL/GenBank/DDBJ databases">
        <authorList>
            <person name="Carter J.-M."/>
            <person name="Baker S.C."/>
            <person name="Pink R."/>
            <person name="Carter D.R.F."/>
            <person name="Collins A."/>
            <person name="Tomlin J."/>
            <person name="Gibbs M."/>
            <person name="Breuker C.J."/>
        </authorList>
    </citation>
    <scope>NUCLEOTIDE SEQUENCE</scope>
    <source>
        <tissue evidence="1">Ovary</tissue>
    </source>
</reference>
<dbReference type="AlphaFoldDB" id="S4PVH8"/>
<name>S4PVH8_9NEOP</name>
<evidence type="ECO:0000313" key="1">
    <source>
        <dbReference type="EMBL" id="JAA84047.1"/>
    </source>
</evidence>
<reference evidence="1" key="1">
    <citation type="journal article" date="2013" name="BMC Genomics">
        <title>Unscrambling butterfly oogenesis.</title>
        <authorList>
            <person name="Carter J.M."/>
            <person name="Baker S.C."/>
            <person name="Pink R."/>
            <person name="Carter D.R."/>
            <person name="Collins A."/>
            <person name="Tomlin J."/>
            <person name="Gibbs M."/>
            <person name="Breuker C.J."/>
        </authorList>
    </citation>
    <scope>NUCLEOTIDE SEQUENCE</scope>
    <source>
        <tissue evidence="1">Ovary</tissue>
    </source>
</reference>
<accession>S4PVH8</accession>
<proteinExistence type="predicted"/>
<sequence length="71" mass="8055">MEARPVGSTSKVPNYSVRQISPSGKRLLKHYRQVPLVIDSGGMVDNGWPWHRLVLVGKNLFSAIYISRNYN</sequence>
<organism evidence="1">
    <name type="scientific">Pararge aegeria</name>
    <name type="common">speckled wood butterfly</name>
    <dbReference type="NCBI Taxonomy" id="116150"/>
    <lineage>
        <taxon>Eukaryota</taxon>
        <taxon>Metazoa</taxon>
        <taxon>Ecdysozoa</taxon>
        <taxon>Arthropoda</taxon>
        <taxon>Hexapoda</taxon>
        <taxon>Insecta</taxon>
        <taxon>Pterygota</taxon>
        <taxon>Neoptera</taxon>
        <taxon>Endopterygota</taxon>
        <taxon>Lepidoptera</taxon>
        <taxon>Glossata</taxon>
        <taxon>Ditrysia</taxon>
        <taxon>Papilionoidea</taxon>
        <taxon>Nymphalidae</taxon>
        <taxon>Satyrinae</taxon>
        <taxon>Satyrini</taxon>
        <taxon>Parargina</taxon>
        <taxon>Pararge</taxon>
    </lineage>
</organism>
<protein>
    <submittedName>
        <fullName evidence="1">Uncharacterized protein</fullName>
    </submittedName>
</protein>